<dbReference type="PROSITE" id="PS50231">
    <property type="entry name" value="RICIN_B_LECTIN"/>
    <property type="match status" value="1"/>
</dbReference>
<feature type="signal peptide" evidence="1">
    <location>
        <begin position="1"/>
        <end position="32"/>
    </location>
</feature>
<reference evidence="3 4" key="1">
    <citation type="journal article" date="2024" name="Curr. Microbiol.">
        <title>Luteibacter sahnii sp. nov., A Novel Yellow-Colored Xanthomonadin Pigment Producing Probiotic Bacterium from Healthy Rice Seed Microbiome.</title>
        <authorList>
            <person name="Jaiswal G."/>
            <person name="Rana R."/>
            <person name="Nayak P.K."/>
            <person name="Chouhan R."/>
            <person name="Gandhi S.G."/>
            <person name="Patel H.K."/>
            <person name="Patil P.B."/>
        </authorList>
    </citation>
    <scope>NUCLEOTIDE SEQUENCE [LARGE SCALE GENOMIC DNA]</scope>
    <source>
        <strain evidence="3 4">PPL201</strain>
    </source>
</reference>
<keyword evidence="1" id="KW-0732">Signal</keyword>
<protein>
    <submittedName>
        <fullName evidence="3">RICIN domain-containing protein</fullName>
    </submittedName>
</protein>
<feature type="domain" description="Ricin B lectin" evidence="2">
    <location>
        <begin position="475"/>
        <end position="544"/>
    </location>
</feature>
<dbReference type="EMBL" id="JARJJS010000001">
    <property type="protein sequence ID" value="MDF4024393.1"/>
    <property type="molecule type" value="Genomic_DNA"/>
</dbReference>
<evidence type="ECO:0000313" key="4">
    <source>
        <dbReference type="Proteomes" id="UP001528850"/>
    </source>
</evidence>
<evidence type="ECO:0000313" key="3">
    <source>
        <dbReference type="EMBL" id="MDF4024393.1"/>
    </source>
</evidence>
<sequence length="643" mass="70203">MKSAFPSRRSLTRAIGFTLCFGLSTLAPQAGAQERPQGPLVTFGAPQGHVLHLIDGAGARVTPAAQLSQADVEALSSPDAGAMAVVAADALDTLGDRRGMLWQLFHAGVPVFVCMDGAERQVVARFFGVAPTGGDTLFVREADGDVDMIGVGSTDARWDARWTQALMAGLADFQKDADDVGPKGRLLASNDTAPVPMLRIHEGVLDTGTQEITGRLSIDVIRSATRTGDDKEIHVHTWPSITPTAAGIHEGHRQGVNLTAAYLPWTYRVSHAVTAVGATPLMVDYLPLSDGRTEFDYAESKERTVGIGGTSGDSLSTDGKADSLLAAKIPFNLSFNYAYTTREELRFRFNDYSLVARPVDRGTRVLWEAPIAPSLKHSLVERVYADSVKLTEKRMTPMMRSATMAAWSGWRLPGDYEGIASVRIDMGYDRNEKTWWWEGARWRHTDRTMPVSRALSYELDLSHPFLTREITVLLRSNDGVGGCIAQDGDTVRMASCDPTNRGQMWGLDSEGRYVNRGNGQCLRADIAQRSLTTARCSLSNDQSWEWRADRIHSGYGDRSHRLYVENGNLRFFAGSTRFDTIPVNPHAAALKPWAGYPQAPLPGELVPAPFGTQAGFVPAEWAGRYGPVGAEQRWTPIVLRAGL</sequence>
<evidence type="ECO:0000256" key="1">
    <source>
        <dbReference type="SAM" id="SignalP"/>
    </source>
</evidence>
<dbReference type="Proteomes" id="UP001528850">
    <property type="component" value="Unassembled WGS sequence"/>
</dbReference>
<gene>
    <name evidence="3" type="ORF">P3W24_05370</name>
</gene>
<proteinExistence type="predicted"/>
<dbReference type="Pfam" id="PF00652">
    <property type="entry name" value="Ricin_B_lectin"/>
    <property type="match status" value="1"/>
</dbReference>
<dbReference type="SUPFAM" id="SSF50370">
    <property type="entry name" value="Ricin B-like lectins"/>
    <property type="match status" value="1"/>
</dbReference>
<comment type="caution">
    <text evidence="3">The sequence shown here is derived from an EMBL/GenBank/DDBJ whole genome shotgun (WGS) entry which is preliminary data.</text>
</comment>
<dbReference type="InterPro" id="IPR035992">
    <property type="entry name" value="Ricin_B-like_lectins"/>
</dbReference>
<keyword evidence="4" id="KW-1185">Reference proteome</keyword>
<feature type="chain" id="PRO_5046233389" evidence="1">
    <location>
        <begin position="33"/>
        <end position="643"/>
    </location>
</feature>
<dbReference type="InterPro" id="IPR000772">
    <property type="entry name" value="Ricin_B_lectin"/>
</dbReference>
<evidence type="ECO:0000259" key="2">
    <source>
        <dbReference type="Pfam" id="PF00652"/>
    </source>
</evidence>
<name>A0ABT6B8L3_9GAMM</name>
<dbReference type="Gene3D" id="2.70.240.20">
    <property type="entry name" value="Leukocidin/Hemolysin toxin, cytolysin domain"/>
    <property type="match status" value="1"/>
</dbReference>
<organism evidence="3 4">
    <name type="scientific">Luteibacter sahnii</name>
    <dbReference type="NCBI Taxonomy" id="3021977"/>
    <lineage>
        <taxon>Bacteria</taxon>
        <taxon>Pseudomonadati</taxon>
        <taxon>Pseudomonadota</taxon>
        <taxon>Gammaproteobacteria</taxon>
        <taxon>Lysobacterales</taxon>
        <taxon>Rhodanobacteraceae</taxon>
        <taxon>Luteibacter</taxon>
    </lineage>
</organism>
<accession>A0ABT6B8L3</accession>
<dbReference type="CDD" id="cd23423">
    <property type="entry name" value="beta-trefoil_Ricin_hemolysin"/>
    <property type="match status" value="1"/>
</dbReference>